<dbReference type="PROSITE" id="PS51257">
    <property type="entry name" value="PROKAR_LIPOPROTEIN"/>
    <property type="match status" value="1"/>
</dbReference>
<feature type="compositionally biased region" description="Acidic residues" evidence="1">
    <location>
        <begin position="223"/>
        <end position="253"/>
    </location>
</feature>
<comment type="caution">
    <text evidence="2">The sequence shown here is derived from an EMBL/GenBank/DDBJ whole genome shotgun (WGS) entry which is preliminary data.</text>
</comment>
<evidence type="ECO:0000313" key="3">
    <source>
        <dbReference type="Proteomes" id="UP001595898"/>
    </source>
</evidence>
<accession>A0ABD5PQI4</accession>
<keyword evidence="3" id="KW-1185">Reference proteome</keyword>
<reference evidence="2 3" key="1">
    <citation type="journal article" date="2019" name="Int. J. Syst. Evol. Microbiol.">
        <title>The Global Catalogue of Microorganisms (GCM) 10K type strain sequencing project: providing services to taxonomists for standard genome sequencing and annotation.</title>
        <authorList>
            <consortium name="The Broad Institute Genomics Platform"/>
            <consortium name="The Broad Institute Genome Sequencing Center for Infectious Disease"/>
            <person name="Wu L."/>
            <person name="Ma J."/>
        </authorList>
    </citation>
    <scope>NUCLEOTIDE SEQUENCE [LARGE SCALE GENOMIC DNA]</scope>
    <source>
        <strain evidence="2 3">WLHS5</strain>
    </source>
</reference>
<organism evidence="2 3">
    <name type="scientific">Halosolutus amylolyticus</name>
    <dbReference type="NCBI Taxonomy" id="2932267"/>
    <lineage>
        <taxon>Archaea</taxon>
        <taxon>Methanobacteriati</taxon>
        <taxon>Methanobacteriota</taxon>
        <taxon>Stenosarchaea group</taxon>
        <taxon>Halobacteria</taxon>
        <taxon>Halobacteriales</taxon>
        <taxon>Natrialbaceae</taxon>
        <taxon>Halosolutus</taxon>
    </lineage>
</organism>
<dbReference type="RefSeq" id="WP_250140600.1">
    <property type="nucleotide sequence ID" value="NZ_JALIQP010000002.1"/>
</dbReference>
<dbReference type="AlphaFoldDB" id="A0ABD5PQI4"/>
<gene>
    <name evidence="2" type="ORF">ACFO5R_12330</name>
</gene>
<evidence type="ECO:0000256" key="1">
    <source>
        <dbReference type="SAM" id="MobiDB-lite"/>
    </source>
</evidence>
<name>A0ABD5PQI4_9EURY</name>
<sequence length="261" mass="27611">MNRRTVLAGAGSIGLASLAGCLGLAGLDTHESAPAGVEAGVREDTGYEQTGIEPIEITESFEVGPYSETITVTNYLTEHEKAVDMGPIGDARGAVFMLLTTPQVSIAGREFNPVEEMTTTELVELVEDNYDGIDDISHEEDETVTILDQETTMSRFTASAEFEGHPVDVSLHATEAVETESDLLVAIGVYPQRVRTVEESNVKDLAAGVVEDADESASTGGADDGDNDEEGDDDGSGDDATDDNETDEEDDDGLVSISSVR</sequence>
<proteinExistence type="predicted"/>
<feature type="region of interest" description="Disordered" evidence="1">
    <location>
        <begin position="205"/>
        <end position="261"/>
    </location>
</feature>
<protein>
    <submittedName>
        <fullName evidence="2">DUF6517 family protein</fullName>
    </submittedName>
</protein>
<evidence type="ECO:0000313" key="2">
    <source>
        <dbReference type="EMBL" id="MFC4542708.1"/>
    </source>
</evidence>
<dbReference type="InterPro" id="IPR045396">
    <property type="entry name" value="DUF6517"/>
</dbReference>
<dbReference type="EMBL" id="JBHSFA010000007">
    <property type="protein sequence ID" value="MFC4542708.1"/>
    <property type="molecule type" value="Genomic_DNA"/>
</dbReference>
<dbReference type="Proteomes" id="UP001595898">
    <property type="component" value="Unassembled WGS sequence"/>
</dbReference>
<dbReference type="Pfam" id="PF20127">
    <property type="entry name" value="DUF6517"/>
    <property type="match status" value="1"/>
</dbReference>